<proteinExistence type="predicted"/>
<dbReference type="EMBL" id="BMAC01000111">
    <property type="protein sequence ID" value="GFP85762.1"/>
    <property type="molecule type" value="Genomic_DNA"/>
</dbReference>
<name>A0A830BHV9_9LAMI</name>
<evidence type="ECO:0000313" key="2">
    <source>
        <dbReference type="Proteomes" id="UP000653305"/>
    </source>
</evidence>
<keyword evidence="2" id="KW-1185">Reference proteome</keyword>
<organism evidence="1 2">
    <name type="scientific">Phtheirospermum japonicum</name>
    <dbReference type="NCBI Taxonomy" id="374723"/>
    <lineage>
        <taxon>Eukaryota</taxon>
        <taxon>Viridiplantae</taxon>
        <taxon>Streptophyta</taxon>
        <taxon>Embryophyta</taxon>
        <taxon>Tracheophyta</taxon>
        <taxon>Spermatophyta</taxon>
        <taxon>Magnoliopsida</taxon>
        <taxon>eudicotyledons</taxon>
        <taxon>Gunneridae</taxon>
        <taxon>Pentapetalae</taxon>
        <taxon>asterids</taxon>
        <taxon>lamiids</taxon>
        <taxon>Lamiales</taxon>
        <taxon>Orobanchaceae</taxon>
        <taxon>Orobanchaceae incertae sedis</taxon>
        <taxon>Phtheirospermum</taxon>
    </lineage>
</organism>
<dbReference type="Proteomes" id="UP000653305">
    <property type="component" value="Unassembled WGS sequence"/>
</dbReference>
<dbReference type="AlphaFoldDB" id="A0A830BHV9"/>
<dbReference type="PANTHER" id="PTHR34569">
    <property type="entry name" value="EXPRESSED PROTEIN"/>
    <property type="match status" value="1"/>
</dbReference>
<feature type="non-terminal residue" evidence="1">
    <location>
        <position position="1"/>
    </location>
</feature>
<dbReference type="PANTHER" id="PTHR34569:SF12">
    <property type="entry name" value="TRANSMEMBRANE PROTEIN"/>
    <property type="match status" value="1"/>
</dbReference>
<comment type="caution">
    <text evidence="1">The sequence shown here is derived from an EMBL/GenBank/DDBJ whole genome shotgun (WGS) entry which is preliminary data.</text>
</comment>
<protein>
    <submittedName>
        <fullName evidence="1">Uncharacterized protein</fullName>
    </submittedName>
</protein>
<evidence type="ECO:0000313" key="1">
    <source>
        <dbReference type="EMBL" id="GFP85762.1"/>
    </source>
</evidence>
<sequence>PTVAVNSLKPNLAQPDSDICIRNRLVKQVAWAYLQPMSTSHSSAGDNFFHRLWPRVAAFFDFVRRSLIRAVGWTLQVFSIRSSR</sequence>
<dbReference type="OrthoDB" id="1700296at2759"/>
<accession>A0A830BHV9</accession>
<gene>
    <name evidence="1" type="ORF">PHJA_000719900</name>
</gene>
<reference evidence="1" key="1">
    <citation type="submission" date="2020-07" db="EMBL/GenBank/DDBJ databases">
        <title>Ethylene signaling mediates host invasion by parasitic plants.</title>
        <authorList>
            <person name="Yoshida S."/>
        </authorList>
    </citation>
    <scope>NUCLEOTIDE SEQUENCE</scope>
    <source>
        <strain evidence="1">Okayama</strain>
    </source>
</reference>